<sequence>MRTLLLALVAGLLSLATPASAGGPPPVIYDSDLDIDDAATLAYLCAEHHRGRIDLRAVTVTTSGFGYPGRVRQHAISVLRQCGLPNVPVAEGVHEAVHPAPAEARVDVEDVLSGALGDRDENPGPATGTAADLIRRTLASSSRKVTILATGPLSNLATALPEGDRLTRRIAAVHAMNGAVHVPGNLFGSALPGFDNTQELNAWMDPAATAAVLRALPGVHLTPLDTTNHVPITQDYVDRLGADLTTPSARIVHAIMTQPVMRNGIPLGIYFWWDAVAALRAFRDEGVITEERDTRITVVQDGPQSGRTVVSQRGNKIRVAYGADREKFEQEYLDGLNGR</sequence>
<dbReference type="EMBL" id="JANYMP010000002">
    <property type="protein sequence ID" value="MCS7476161.1"/>
    <property type="molecule type" value="Genomic_DNA"/>
</dbReference>
<dbReference type="GO" id="GO:0008477">
    <property type="term" value="F:purine nucleosidase activity"/>
    <property type="evidence" value="ECO:0007669"/>
    <property type="project" value="TreeGrafter"/>
</dbReference>
<keyword evidence="6" id="KW-1185">Reference proteome</keyword>
<keyword evidence="2" id="KW-0326">Glycosidase</keyword>
<evidence type="ECO:0000256" key="3">
    <source>
        <dbReference type="SAM" id="SignalP"/>
    </source>
</evidence>
<evidence type="ECO:0000313" key="6">
    <source>
        <dbReference type="Proteomes" id="UP001141259"/>
    </source>
</evidence>
<comment type="caution">
    <text evidence="5">The sequence shown here is derived from an EMBL/GenBank/DDBJ whole genome shotgun (WGS) entry which is preliminary data.</text>
</comment>
<keyword evidence="3" id="KW-0732">Signal</keyword>
<dbReference type="GO" id="GO:0006152">
    <property type="term" value="P:purine nucleoside catabolic process"/>
    <property type="evidence" value="ECO:0007669"/>
    <property type="project" value="TreeGrafter"/>
</dbReference>
<feature type="chain" id="PRO_5040879436" evidence="3">
    <location>
        <begin position="22"/>
        <end position="339"/>
    </location>
</feature>
<dbReference type="SUPFAM" id="SSF53590">
    <property type="entry name" value="Nucleoside hydrolase"/>
    <property type="match status" value="1"/>
</dbReference>
<dbReference type="Pfam" id="PF01156">
    <property type="entry name" value="IU_nuc_hydro"/>
    <property type="match status" value="1"/>
</dbReference>
<feature type="domain" description="Inosine/uridine-preferring nucleoside hydrolase" evidence="4">
    <location>
        <begin position="27"/>
        <end position="329"/>
    </location>
</feature>
<proteinExistence type="predicted"/>
<organism evidence="5 6">
    <name type="scientific">Umezawaea endophytica</name>
    <dbReference type="NCBI Taxonomy" id="1654476"/>
    <lineage>
        <taxon>Bacteria</taxon>
        <taxon>Bacillati</taxon>
        <taxon>Actinomycetota</taxon>
        <taxon>Actinomycetes</taxon>
        <taxon>Pseudonocardiales</taxon>
        <taxon>Pseudonocardiaceae</taxon>
        <taxon>Umezawaea</taxon>
    </lineage>
</organism>
<name>A0A9X3ADX0_9PSEU</name>
<evidence type="ECO:0000256" key="1">
    <source>
        <dbReference type="ARBA" id="ARBA00022801"/>
    </source>
</evidence>
<dbReference type="InterPro" id="IPR023186">
    <property type="entry name" value="IUNH"/>
</dbReference>
<evidence type="ECO:0000259" key="4">
    <source>
        <dbReference type="Pfam" id="PF01156"/>
    </source>
</evidence>
<accession>A0A9X3ADX0</accession>
<dbReference type="Proteomes" id="UP001141259">
    <property type="component" value="Unassembled WGS sequence"/>
</dbReference>
<dbReference type="InterPro" id="IPR036452">
    <property type="entry name" value="Ribo_hydro-like"/>
</dbReference>
<dbReference type="AlphaFoldDB" id="A0A9X3ADX0"/>
<dbReference type="PANTHER" id="PTHR12304:SF4">
    <property type="entry name" value="URIDINE NUCLEOSIDASE"/>
    <property type="match status" value="1"/>
</dbReference>
<gene>
    <name evidence="5" type="ORF">NZH93_04790</name>
</gene>
<feature type="signal peptide" evidence="3">
    <location>
        <begin position="1"/>
        <end position="21"/>
    </location>
</feature>
<keyword evidence="1 5" id="KW-0378">Hydrolase</keyword>
<protein>
    <submittedName>
        <fullName evidence="5">Nucleoside hydrolase</fullName>
    </submittedName>
</protein>
<reference evidence="5" key="1">
    <citation type="submission" date="2022-08" db="EMBL/GenBank/DDBJ databases">
        <authorList>
            <person name="Tistechok S."/>
            <person name="Samborskyy M."/>
            <person name="Roman I."/>
        </authorList>
    </citation>
    <scope>NUCLEOTIDE SEQUENCE</scope>
    <source>
        <strain evidence="5">DSM 103496</strain>
    </source>
</reference>
<dbReference type="InterPro" id="IPR001910">
    <property type="entry name" value="Inosine/uridine_hydrolase_dom"/>
</dbReference>
<dbReference type="GO" id="GO:0005829">
    <property type="term" value="C:cytosol"/>
    <property type="evidence" value="ECO:0007669"/>
    <property type="project" value="TreeGrafter"/>
</dbReference>
<dbReference type="RefSeq" id="WP_259621673.1">
    <property type="nucleotide sequence ID" value="NZ_JANYMP010000002.1"/>
</dbReference>
<evidence type="ECO:0000256" key="2">
    <source>
        <dbReference type="ARBA" id="ARBA00023295"/>
    </source>
</evidence>
<dbReference type="PANTHER" id="PTHR12304">
    <property type="entry name" value="INOSINE-URIDINE PREFERRING NUCLEOSIDE HYDROLASE"/>
    <property type="match status" value="1"/>
</dbReference>
<evidence type="ECO:0000313" key="5">
    <source>
        <dbReference type="EMBL" id="MCS7476161.1"/>
    </source>
</evidence>
<dbReference type="Gene3D" id="3.90.245.10">
    <property type="entry name" value="Ribonucleoside hydrolase-like"/>
    <property type="match status" value="1"/>
</dbReference>